<evidence type="ECO:0000256" key="1">
    <source>
        <dbReference type="ARBA" id="ARBA00022490"/>
    </source>
</evidence>
<dbReference type="OrthoDB" id="9808773at2"/>
<keyword evidence="2 6" id="KW-0698">rRNA processing</keyword>
<sequence>MQPEDIFLQESDVSRETLELYKAWHTLLLKWNKRINLVAKSTLPEFWTRHALDSWQITPHFQKTDKLILDFGSGAGFPAIASAIALRNLVGAEITLTESAGKKASYLRTVIRDLDLPAKVHGGRIEDMDVFTANVITARAFAPLPRLLEYAEPFIGKDTRFILLKGGAVDEEIELAHATWTFDFETVQSLTDDAGCVLLIKDVKRLK</sequence>
<dbReference type="PANTHER" id="PTHR31760">
    <property type="entry name" value="S-ADENOSYL-L-METHIONINE-DEPENDENT METHYLTRANSFERASES SUPERFAMILY PROTEIN"/>
    <property type="match status" value="1"/>
</dbReference>
<proteinExistence type="inferred from homology"/>
<dbReference type="InParanoid" id="A0A420WEN6"/>
<evidence type="ECO:0000256" key="5">
    <source>
        <dbReference type="ARBA" id="ARBA00022691"/>
    </source>
</evidence>
<dbReference type="SUPFAM" id="SSF53335">
    <property type="entry name" value="S-adenosyl-L-methionine-dependent methyltransferases"/>
    <property type="match status" value="1"/>
</dbReference>
<feature type="binding site" evidence="6">
    <location>
        <position position="139"/>
    </location>
    <ligand>
        <name>S-adenosyl-L-methionine</name>
        <dbReference type="ChEBI" id="CHEBI:59789"/>
    </ligand>
</feature>
<dbReference type="InterPro" id="IPR003682">
    <property type="entry name" value="rRNA_ssu_MeTfrase_G"/>
</dbReference>
<dbReference type="EC" id="2.1.1.170" evidence="6"/>
<dbReference type="NCBIfam" id="TIGR00138">
    <property type="entry name" value="rsmG_gidB"/>
    <property type="match status" value="1"/>
</dbReference>
<dbReference type="InterPro" id="IPR029063">
    <property type="entry name" value="SAM-dependent_MTases_sf"/>
</dbReference>
<reference evidence="7 8" key="1">
    <citation type="submission" date="2018-10" db="EMBL/GenBank/DDBJ databases">
        <title>Genomic Encyclopedia of Type Strains, Phase IV (KMG-IV): sequencing the most valuable type-strain genomes for metagenomic binning, comparative biology and taxonomic classification.</title>
        <authorList>
            <person name="Goeker M."/>
        </authorList>
    </citation>
    <scope>NUCLEOTIDE SEQUENCE [LARGE SCALE GENOMIC DNA]</scope>
    <source>
        <strain evidence="7 8">DSM 22008</strain>
    </source>
</reference>
<organism evidence="7 8">
    <name type="scientific">Litorimonas taeanensis</name>
    <dbReference type="NCBI Taxonomy" id="568099"/>
    <lineage>
        <taxon>Bacteria</taxon>
        <taxon>Pseudomonadati</taxon>
        <taxon>Pseudomonadota</taxon>
        <taxon>Alphaproteobacteria</taxon>
        <taxon>Maricaulales</taxon>
        <taxon>Robiginitomaculaceae</taxon>
    </lineage>
</organism>
<keyword evidence="4 6" id="KW-0808">Transferase</keyword>
<feature type="binding site" evidence="6">
    <location>
        <position position="72"/>
    </location>
    <ligand>
        <name>S-adenosyl-L-methionine</name>
        <dbReference type="ChEBI" id="CHEBI:59789"/>
    </ligand>
</feature>
<dbReference type="RefSeq" id="WP_121102137.1">
    <property type="nucleotide sequence ID" value="NZ_RBII01000002.1"/>
</dbReference>
<evidence type="ECO:0000313" key="7">
    <source>
        <dbReference type="EMBL" id="RKQ69442.1"/>
    </source>
</evidence>
<feature type="binding site" evidence="6">
    <location>
        <begin position="125"/>
        <end position="126"/>
    </location>
    <ligand>
        <name>S-adenosyl-L-methionine</name>
        <dbReference type="ChEBI" id="CHEBI:59789"/>
    </ligand>
</feature>
<dbReference type="GO" id="GO:0005829">
    <property type="term" value="C:cytosol"/>
    <property type="evidence" value="ECO:0007669"/>
    <property type="project" value="TreeGrafter"/>
</dbReference>
<dbReference type="AlphaFoldDB" id="A0A420WEN6"/>
<dbReference type="EMBL" id="RBII01000002">
    <property type="protein sequence ID" value="RKQ69442.1"/>
    <property type="molecule type" value="Genomic_DNA"/>
</dbReference>
<dbReference type="GO" id="GO:0070043">
    <property type="term" value="F:rRNA (guanine-N7-)-methyltransferase activity"/>
    <property type="evidence" value="ECO:0007669"/>
    <property type="project" value="UniProtKB-UniRule"/>
</dbReference>
<protein>
    <recommendedName>
        <fullName evidence="6">Ribosomal RNA small subunit methyltransferase G</fullName>
        <ecNumber evidence="6">2.1.1.170</ecNumber>
    </recommendedName>
    <alternativeName>
        <fullName evidence="6">16S rRNA 7-methylguanosine methyltransferase</fullName>
        <shortName evidence="6">16S rRNA m7G methyltransferase</shortName>
    </alternativeName>
</protein>
<dbReference type="HAMAP" id="MF_00074">
    <property type="entry name" value="16SrRNA_methyltr_G"/>
    <property type="match status" value="1"/>
</dbReference>
<comment type="function">
    <text evidence="6">Specifically methylates the N7 position of guanine in position 527 of 16S rRNA.</text>
</comment>
<dbReference type="Proteomes" id="UP000282211">
    <property type="component" value="Unassembled WGS sequence"/>
</dbReference>
<gene>
    <name evidence="6" type="primary">rsmG</name>
    <name evidence="7" type="ORF">DES40_2243</name>
</gene>
<dbReference type="PIRSF" id="PIRSF003078">
    <property type="entry name" value="GidB"/>
    <property type="match status" value="1"/>
</dbReference>
<evidence type="ECO:0000256" key="4">
    <source>
        <dbReference type="ARBA" id="ARBA00022679"/>
    </source>
</evidence>
<keyword evidence="8" id="KW-1185">Reference proteome</keyword>
<name>A0A420WEN6_9PROT</name>
<comment type="caution">
    <text evidence="7">The sequence shown here is derived from an EMBL/GenBank/DDBJ whole genome shotgun (WGS) entry which is preliminary data.</text>
</comment>
<comment type="subcellular location">
    <subcellularLocation>
        <location evidence="6">Cytoplasm</location>
    </subcellularLocation>
</comment>
<dbReference type="Gene3D" id="3.40.50.150">
    <property type="entry name" value="Vaccinia Virus protein VP39"/>
    <property type="match status" value="1"/>
</dbReference>
<keyword evidence="1 6" id="KW-0963">Cytoplasm</keyword>
<dbReference type="FunCoup" id="A0A420WEN6">
    <property type="interactions" value="447"/>
</dbReference>
<accession>A0A420WEN6</accession>
<dbReference type="Pfam" id="PF02527">
    <property type="entry name" value="GidB"/>
    <property type="match status" value="1"/>
</dbReference>
<comment type="similarity">
    <text evidence="6">Belongs to the methyltransferase superfamily. RNA methyltransferase RsmG family.</text>
</comment>
<keyword evidence="5 6" id="KW-0949">S-adenosyl-L-methionine</keyword>
<evidence type="ECO:0000256" key="6">
    <source>
        <dbReference type="HAMAP-Rule" id="MF_00074"/>
    </source>
</evidence>
<comment type="catalytic activity">
    <reaction evidence="6">
        <text>guanosine(527) in 16S rRNA + S-adenosyl-L-methionine = N(7)-methylguanosine(527) in 16S rRNA + S-adenosyl-L-homocysteine</text>
        <dbReference type="Rhea" id="RHEA:42732"/>
        <dbReference type="Rhea" id="RHEA-COMP:10209"/>
        <dbReference type="Rhea" id="RHEA-COMP:10210"/>
        <dbReference type="ChEBI" id="CHEBI:57856"/>
        <dbReference type="ChEBI" id="CHEBI:59789"/>
        <dbReference type="ChEBI" id="CHEBI:74269"/>
        <dbReference type="ChEBI" id="CHEBI:74480"/>
        <dbReference type="EC" id="2.1.1.170"/>
    </reaction>
</comment>
<keyword evidence="3 6" id="KW-0489">Methyltransferase</keyword>
<evidence type="ECO:0000313" key="8">
    <source>
        <dbReference type="Proteomes" id="UP000282211"/>
    </source>
</evidence>
<evidence type="ECO:0000256" key="3">
    <source>
        <dbReference type="ARBA" id="ARBA00022603"/>
    </source>
</evidence>
<feature type="binding site" evidence="6">
    <location>
        <position position="77"/>
    </location>
    <ligand>
        <name>S-adenosyl-L-methionine</name>
        <dbReference type="ChEBI" id="CHEBI:59789"/>
    </ligand>
</feature>
<dbReference type="PANTHER" id="PTHR31760:SF0">
    <property type="entry name" value="S-ADENOSYL-L-METHIONINE-DEPENDENT METHYLTRANSFERASES SUPERFAMILY PROTEIN"/>
    <property type="match status" value="1"/>
</dbReference>
<comment type="caution">
    <text evidence="6">Lacks conserved residue(s) required for the propagation of feature annotation.</text>
</comment>
<evidence type="ECO:0000256" key="2">
    <source>
        <dbReference type="ARBA" id="ARBA00022552"/>
    </source>
</evidence>